<dbReference type="InterPro" id="IPR037518">
    <property type="entry name" value="MPN"/>
</dbReference>
<dbReference type="SUPFAM" id="SSF102712">
    <property type="entry name" value="JAB1/MPN domain"/>
    <property type="match status" value="1"/>
</dbReference>
<evidence type="ECO:0000256" key="4">
    <source>
        <dbReference type="ARBA" id="ARBA00022833"/>
    </source>
</evidence>
<dbReference type="InterPro" id="IPR046778">
    <property type="entry name" value="UPF0758_N"/>
</dbReference>
<dbReference type="EMBL" id="CP014334">
    <property type="protein sequence ID" value="AMW32407.1"/>
    <property type="molecule type" value="Genomic_DNA"/>
</dbReference>
<evidence type="ECO:0000256" key="1">
    <source>
        <dbReference type="ARBA" id="ARBA00022670"/>
    </source>
</evidence>
<accession>A0AAI8CL66</accession>
<dbReference type="NCBIfam" id="NF000642">
    <property type="entry name" value="PRK00024.1"/>
    <property type="match status" value="1"/>
</dbReference>
<dbReference type="PROSITE" id="PS01302">
    <property type="entry name" value="UPF0758"/>
    <property type="match status" value="1"/>
</dbReference>
<dbReference type="InterPro" id="IPR001405">
    <property type="entry name" value="UPF0758"/>
</dbReference>
<dbReference type="NCBIfam" id="TIGR00608">
    <property type="entry name" value="radc"/>
    <property type="match status" value="1"/>
</dbReference>
<dbReference type="Pfam" id="PF04002">
    <property type="entry name" value="RadC"/>
    <property type="match status" value="1"/>
</dbReference>
<name>A0AAI8CL66_FERIS</name>
<keyword evidence="9" id="KW-1185">Reference proteome</keyword>
<sequence>MPLENGPREKLLKEGPQSLGTEELIAILLRTGTKNKDVLTVAKEIYERHGKSLYKLSRATIQDLKKVKGLGMVKIVTLLAALEIAKRLVKEEIRNTEKSLSSPEHVFQYCLDMQNLPQEVVRVIFLDSKLKIIGSSDISKGTLTTSIVHPRDVFREAILRNAHGVIIVHNHPSGDPTPSEDDVEITKRIIEAGKLLGITVHDHVVIGNTYYSIMQRLRQ</sequence>
<evidence type="ECO:0000313" key="8">
    <source>
        <dbReference type="EMBL" id="AMW32407.1"/>
    </source>
</evidence>
<evidence type="ECO:0000313" key="9">
    <source>
        <dbReference type="Proteomes" id="UP000093740"/>
    </source>
</evidence>
<dbReference type="KEGG" id="fia:NA23_03255"/>
<organism evidence="8 9">
    <name type="scientific">Fervidobacterium islandicum</name>
    <dbReference type="NCBI Taxonomy" id="2423"/>
    <lineage>
        <taxon>Bacteria</taxon>
        <taxon>Thermotogati</taxon>
        <taxon>Thermotogota</taxon>
        <taxon>Thermotogae</taxon>
        <taxon>Thermotogales</taxon>
        <taxon>Fervidobacteriaceae</taxon>
        <taxon>Fervidobacterium</taxon>
    </lineage>
</organism>
<dbReference type="GO" id="GO:0046872">
    <property type="term" value="F:metal ion binding"/>
    <property type="evidence" value="ECO:0007669"/>
    <property type="project" value="UniProtKB-KW"/>
</dbReference>
<evidence type="ECO:0000256" key="6">
    <source>
        <dbReference type="RuleBase" id="RU003797"/>
    </source>
</evidence>
<dbReference type="RefSeq" id="WP_033191119.1">
    <property type="nucleotide sequence ID" value="NZ_CP014334.2"/>
</dbReference>
<dbReference type="InterPro" id="IPR020891">
    <property type="entry name" value="UPF0758_CS"/>
</dbReference>
<keyword evidence="1" id="KW-0645">Protease</keyword>
<feature type="domain" description="MPN" evidence="7">
    <location>
        <begin position="99"/>
        <end position="219"/>
    </location>
</feature>
<evidence type="ECO:0000256" key="5">
    <source>
        <dbReference type="ARBA" id="ARBA00023049"/>
    </source>
</evidence>
<dbReference type="Pfam" id="PF20582">
    <property type="entry name" value="UPF0758_N"/>
    <property type="match status" value="1"/>
</dbReference>
<evidence type="ECO:0000256" key="2">
    <source>
        <dbReference type="ARBA" id="ARBA00022723"/>
    </source>
</evidence>
<comment type="similarity">
    <text evidence="6">Belongs to the UPF0758 family.</text>
</comment>
<dbReference type="InterPro" id="IPR025657">
    <property type="entry name" value="RadC_JAB"/>
</dbReference>
<dbReference type="PANTHER" id="PTHR30471">
    <property type="entry name" value="DNA REPAIR PROTEIN RADC"/>
    <property type="match status" value="1"/>
</dbReference>
<dbReference type="GO" id="GO:0006508">
    <property type="term" value="P:proteolysis"/>
    <property type="evidence" value="ECO:0007669"/>
    <property type="project" value="UniProtKB-KW"/>
</dbReference>
<dbReference type="PANTHER" id="PTHR30471:SF3">
    <property type="entry name" value="UPF0758 PROTEIN YEES-RELATED"/>
    <property type="match status" value="1"/>
</dbReference>
<evidence type="ECO:0000259" key="7">
    <source>
        <dbReference type="PROSITE" id="PS50249"/>
    </source>
</evidence>
<keyword evidence="4" id="KW-0862">Zinc</keyword>
<dbReference type="PROSITE" id="PS50249">
    <property type="entry name" value="MPN"/>
    <property type="match status" value="1"/>
</dbReference>
<proteinExistence type="inferred from homology"/>
<evidence type="ECO:0000256" key="3">
    <source>
        <dbReference type="ARBA" id="ARBA00022801"/>
    </source>
</evidence>
<dbReference type="AlphaFoldDB" id="A0AAI8CL66"/>
<dbReference type="Gene3D" id="3.40.140.10">
    <property type="entry name" value="Cytidine Deaminase, domain 2"/>
    <property type="match status" value="1"/>
</dbReference>
<keyword evidence="5" id="KW-0482">Metalloprotease</keyword>
<keyword evidence="3" id="KW-0378">Hydrolase</keyword>
<protein>
    <submittedName>
        <fullName evidence="8">DNA repair protein RadC</fullName>
    </submittedName>
</protein>
<reference evidence="8 9" key="1">
    <citation type="journal article" date="2015" name="Stand. Genomic Sci.">
        <title>Genome sequence of a native-feather degrading extremely thermophilic Eubacterium, Fervidobacterium islandicum AW-1.</title>
        <authorList>
            <person name="Lee Y.J."/>
            <person name="Jeong H."/>
            <person name="Park G.S."/>
            <person name="Kwak Y."/>
            <person name="Lee S.J."/>
            <person name="Lee S.J."/>
            <person name="Park M.K."/>
            <person name="Kim J.Y."/>
            <person name="Kang H.K."/>
            <person name="Shin J.H."/>
            <person name="Lee D.W."/>
        </authorList>
    </citation>
    <scope>NUCLEOTIDE SEQUENCE [LARGE SCALE GENOMIC DNA]</scope>
    <source>
        <strain evidence="8 9">AW-1</strain>
    </source>
</reference>
<dbReference type="CDD" id="cd08071">
    <property type="entry name" value="MPN_DUF2466"/>
    <property type="match status" value="1"/>
</dbReference>
<dbReference type="Proteomes" id="UP000093740">
    <property type="component" value="Chromosome"/>
</dbReference>
<dbReference type="GO" id="GO:0008237">
    <property type="term" value="F:metallopeptidase activity"/>
    <property type="evidence" value="ECO:0007669"/>
    <property type="project" value="UniProtKB-KW"/>
</dbReference>
<gene>
    <name evidence="8" type="primary">radC</name>
    <name evidence="8" type="ORF">NA23_03255</name>
</gene>
<keyword evidence="2" id="KW-0479">Metal-binding</keyword>